<evidence type="ECO:0000256" key="1">
    <source>
        <dbReference type="ARBA" id="ARBA00008779"/>
    </source>
</evidence>
<dbReference type="PANTHER" id="PTHR42693">
    <property type="entry name" value="ARYLSULFATASE FAMILY MEMBER"/>
    <property type="match status" value="1"/>
</dbReference>
<dbReference type="SUPFAM" id="SSF53649">
    <property type="entry name" value="Alkaline phosphatase-like"/>
    <property type="match status" value="1"/>
</dbReference>
<dbReference type="Gene3D" id="3.40.720.10">
    <property type="entry name" value="Alkaline Phosphatase, subunit A"/>
    <property type="match status" value="1"/>
</dbReference>
<dbReference type="CDD" id="cd16022">
    <property type="entry name" value="sulfatase_like"/>
    <property type="match status" value="1"/>
</dbReference>
<organism evidence="6 7">
    <name type="scientific">Candidatus Raymondbacteria bacterium RIFOXYD12_FULL_49_13</name>
    <dbReference type="NCBI Taxonomy" id="1817890"/>
    <lineage>
        <taxon>Bacteria</taxon>
        <taxon>Raymondiibacteriota</taxon>
    </lineage>
</organism>
<keyword evidence="4" id="KW-0106">Calcium</keyword>
<gene>
    <name evidence="6" type="ORF">A2519_03615</name>
</gene>
<evidence type="ECO:0000256" key="4">
    <source>
        <dbReference type="ARBA" id="ARBA00022837"/>
    </source>
</evidence>
<accession>A0A1F7FFK4</accession>
<evidence type="ECO:0000256" key="2">
    <source>
        <dbReference type="ARBA" id="ARBA00022723"/>
    </source>
</evidence>
<comment type="caution">
    <text evidence="6">The sequence shown here is derived from an EMBL/GenBank/DDBJ whole genome shotgun (WGS) entry which is preliminary data.</text>
</comment>
<evidence type="ECO:0000256" key="3">
    <source>
        <dbReference type="ARBA" id="ARBA00022801"/>
    </source>
</evidence>
<dbReference type="GO" id="GO:0004065">
    <property type="term" value="F:arylsulfatase activity"/>
    <property type="evidence" value="ECO:0007669"/>
    <property type="project" value="TreeGrafter"/>
</dbReference>
<dbReference type="Proteomes" id="UP000179243">
    <property type="component" value="Unassembled WGS sequence"/>
</dbReference>
<dbReference type="Pfam" id="PF00884">
    <property type="entry name" value="Sulfatase"/>
    <property type="match status" value="1"/>
</dbReference>
<keyword evidence="3" id="KW-0378">Hydrolase</keyword>
<protein>
    <recommendedName>
        <fullName evidence="5">Sulfatase N-terminal domain-containing protein</fullName>
    </recommendedName>
</protein>
<dbReference type="InterPro" id="IPR024607">
    <property type="entry name" value="Sulfatase_CS"/>
</dbReference>
<name>A0A1F7FFK4_UNCRA</name>
<dbReference type="AlphaFoldDB" id="A0A1F7FFK4"/>
<proteinExistence type="inferred from homology"/>
<evidence type="ECO:0000313" key="6">
    <source>
        <dbReference type="EMBL" id="OGK05371.1"/>
    </source>
</evidence>
<dbReference type="PROSITE" id="PS00149">
    <property type="entry name" value="SULFATASE_2"/>
    <property type="match status" value="1"/>
</dbReference>
<sequence>MEKTRPNIVLIVADQWRGDCIGSHGHPVVETPNIDYLFQHGVAFTQAYSAVPSCIAARAALMTGLSQRSHGRVGYQDRVPWTYQTTLAGELAKAGYHTQCVGKMHVFPARSLMGFHNVVLHDGYLHTERCGEKDYDLSDDYRIWLREKYGPRADYVDSGLGCNGYTVNPWPYNDLDHPTAWVTTQAIDFLRRRDTERPFFLKVSYHRPHPPLDPPKRWYDLYCDRALPETPVGDWATGETRTSSGYDSPRYFFNRSGDQIDRARRAYYANLSFIDNQIIRLVQSLDEHGQLDNSLILFMSDHGDMLFDHGFTAKGLGYAASARVPCLMKFPEHWAGPTTHTVDAPVELRDIMPTLLAAAGVPVPAAVEGRNLIPLCTGKKDGPWREYVHGEHARGKLSNHWITNGKEMFIWYSQTGREQYFDLEKDPVNMNDLSHKWPNRVKYLRTCLVAELKGREEGYVKAGKLVVGRKPQAVLREAGLEPR</sequence>
<dbReference type="EMBL" id="MFYX01000057">
    <property type="protein sequence ID" value="OGK05371.1"/>
    <property type="molecule type" value="Genomic_DNA"/>
</dbReference>
<evidence type="ECO:0000259" key="5">
    <source>
        <dbReference type="Pfam" id="PF00884"/>
    </source>
</evidence>
<reference evidence="6 7" key="1">
    <citation type="journal article" date="2016" name="Nat. Commun.">
        <title>Thousands of microbial genomes shed light on interconnected biogeochemical processes in an aquifer system.</title>
        <authorList>
            <person name="Anantharaman K."/>
            <person name="Brown C.T."/>
            <person name="Hug L.A."/>
            <person name="Sharon I."/>
            <person name="Castelle C.J."/>
            <person name="Probst A.J."/>
            <person name="Thomas B.C."/>
            <person name="Singh A."/>
            <person name="Wilkins M.J."/>
            <person name="Karaoz U."/>
            <person name="Brodie E.L."/>
            <person name="Williams K.H."/>
            <person name="Hubbard S.S."/>
            <person name="Banfield J.F."/>
        </authorList>
    </citation>
    <scope>NUCLEOTIDE SEQUENCE [LARGE SCALE GENOMIC DNA]</scope>
</reference>
<dbReference type="NCBIfam" id="NF010322">
    <property type="entry name" value="PRK13759.1"/>
    <property type="match status" value="1"/>
</dbReference>
<comment type="similarity">
    <text evidence="1">Belongs to the sulfatase family.</text>
</comment>
<evidence type="ECO:0000313" key="7">
    <source>
        <dbReference type="Proteomes" id="UP000179243"/>
    </source>
</evidence>
<dbReference type="InterPro" id="IPR050738">
    <property type="entry name" value="Sulfatase"/>
</dbReference>
<dbReference type="GO" id="GO:0046872">
    <property type="term" value="F:metal ion binding"/>
    <property type="evidence" value="ECO:0007669"/>
    <property type="project" value="UniProtKB-KW"/>
</dbReference>
<dbReference type="PANTHER" id="PTHR42693:SF53">
    <property type="entry name" value="ENDO-4-O-SULFATASE"/>
    <property type="match status" value="1"/>
</dbReference>
<feature type="domain" description="Sulfatase N-terminal" evidence="5">
    <location>
        <begin position="6"/>
        <end position="361"/>
    </location>
</feature>
<keyword evidence="2" id="KW-0479">Metal-binding</keyword>
<dbReference type="InterPro" id="IPR017850">
    <property type="entry name" value="Alkaline_phosphatase_core_sf"/>
</dbReference>
<dbReference type="InterPro" id="IPR000917">
    <property type="entry name" value="Sulfatase_N"/>
</dbReference>